<keyword evidence="6" id="KW-0963">Cytoplasm</keyword>
<dbReference type="SUPFAM" id="SSF53927">
    <property type="entry name" value="Cytidine deaminase-like"/>
    <property type="match status" value="1"/>
</dbReference>
<name>A0A167ZTW0_9HYPO</name>
<evidence type="ECO:0000256" key="14">
    <source>
        <dbReference type="ARBA" id="ARBA00066550"/>
    </source>
</evidence>
<evidence type="ECO:0000256" key="9">
    <source>
        <dbReference type="ARBA" id="ARBA00022833"/>
    </source>
</evidence>
<evidence type="ECO:0000259" key="17">
    <source>
        <dbReference type="PROSITE" id="PS51747"/>
    </source>
</evidence>
<evidence type="ECO:0000313" key="19">
    <source>
        <dbReference type="Proteomes" id="UP000076874"/>
    </source>
</evidence>
<protein>
    <recommendedName>
        <fullName evidence="15">Cytosine deaminase</fullName>
        <ecNumber evidence="14">3.5.4.1</ecNumber>
    </recommendedName>
    <alternativeName>
        <fullName evidence="16">Cytosine aminohydrolase</fullName>
    </alternativeName>
</protein>
<keyword evidence="10" id="KW-0539">Nucleus</keyword>
<dbReference type="GO" id="GO:0008835">
    <property type="term" value="F:diaminohydroxyphosphoribosylaminopyrimidine deaminase activity"/>
    <property type="evidence" value="ECO:0007669"/>
    <property type="project" value="TreeGrafter"/>
</dbReference>
<comment type="similarity">
    <text evidence="4">Belongs to the cytidine and deoxycytidylate deaminase family.</text>
</comment>
<dbReference type="GO" id="GO:0005634">
    <property type="term" value="C:nucleus"/>
    <property type="evidence" value="ECO:0007669"/>
    <property type="project" value="UniProtKB-SubCell"/>
</dbReference>
<accession>A0A167ZTW0</accession>
<dbReference type="OrthoDB" id="5150993at2759"/>
<dbReference type="GO" id="GO:0046872">
    <property type="term" value="F:metal ion binding"/>
    <property type="evidence" value="ECO:0007669"/>
    <property type="project" value="UniProtKB-KW"/>
</dbReference>
<keyword evidence="7" id="KW-0479">Metal-binding</keyword>
<comment type="caution">
    <text evidence="18">The sequence shown here is derived from an EMBL/GenBank/DDBJ whole genome shotgun (WGS) entry which is preliminary data.</text>
</comment>
<keyword evidence="9" id="KW-0862">Zinc</keyword>
<dbReference type="Pfam" id="PF00383">
    <property type="entry name" value="dCMP_cyt_deam_1"/>
    <property type="match status" value="1"/>
</dbReference>
<dbReference type="Gene3D" id="3.40.140.10">
    <property type="entry name" value="Cytidine Deaminase, domain 2"/>
    <property type="match status" value="1"/>
</dbReference>
<comment type="subunit">
    <text evidence="5">Homodimer.</text>
</comment>
<evidence type="ECO:0000256" key="10">
    <source>
        <dbReference type="ARBA" id="ARBA00023242"/>
    </source>
</evidence>
<feature type="domain" description="CMP/dCMP-type deaminase" evidence="17">
    <location>
        <begin position="8"/>
        <end position="127"/>
    </location>
</feature>
<dbReference type="AlphaFoldDB" id="A0A167ZTW0"/>
<dbReference type="Proteomes" id="UP000076874">
    <property type="component" value="Unassembled WGS sequence"/>
</dbReference>
<dbReference type="GO" id="GO:0008655">
    <property type="term" value="P:pyrimidine-containing compound salvage"/>
    <property type="evidence" value="ECO:0007669"/>
    <property type="project" value="TreeGrafter"/>
</dbReference>
<proteinExistence type="inferred from homology"/>
<evidence type="ECO:0000256" key="6">
    <source>
        <dbReference type="ARBA" id="ARBA00022490"/>
    </source>
</evidence>
<evidence type="ECO:0000256" key="11">
    <source>
        <dbReference type="ARBA" id="ARBA00050113"/>
    </source>
</evidence>
<dbReference type="GO" id="GO:0046087">
    <property type="term" value="P:cytidine metabolic process"/>
    <property type="evidence" value="ECO:0007669"/>
    <property type="project" value="TreeGrafter"/>
</dbReference>
<dbReference type="CDD" id="cd01285">
    <property type="entry name" value="nucleoside_deaminase"/>
    <property type="match status" value="1"/>
</dbReference>
<evidence type="ECO:0000256" key="2">
    <source>
        <dbReference type="ARBA" id="ARBA00004123"/>
    </source>
</evidence>
<evidence type="ECO:0000256" key="13">
    <source>
        <dbReference type="ARBA" id="ARBA00060700"/>
    </source>
</evidence>
<organism evidence="18 19">
    <name type="scientific">Niveomyces insectorum RCEF 264</name>
    <dbReference type="NCBI Taxonomy" id="1081102"/>
    <lineage>
        <taxon>Eukaryota</taxon>
        <taxon>Fungi</taxon>
        <taxon>Dikarya</taxon>
        <taxon>Ascomycota</taxon>
        <taxon>Pezizomycotina</taxon>
        <taxon>Sordariomycetes</taxon>
        <taxon>Hypocreomycetidae</taxon>
        <taxon>Hypocreales</taxon>
        <taxon>Cordycipitaceae</taxon>
        <taxon>Niveomyces</taxon>
    </lineage>
</organism>
<dbReference type="STRING" id="1081102.A0A167ZTW0"/>
<comment type="pathway">
    <text evidence="13">Pyrimidine metabolism; UMP biosynthesis via salvage pathway; uracil from cytosine: step 1/1.</text>
</comment>
<gene>
    <name evidence="18" type="ORF">SPI_00099</name>
</gene>
<dbReference type="EMBL" id="AZHD01000001">
    <property type="protein sequence ID" value="OAA67904.1"/>
    <property type="molecule type" value="Genomic_DNA"/>
</dbReference>
<sequence>MTDAHPVLTDDEAFQIALEEARAGFAEGGVPIGAALVAADGRLLGRGRNLRVQLGSAIHHGETSALFNSGRLPASAYKGSTMFTTLSPCDMCTGACLLYGVARVVIGEHRTFVGGEAYLHQRGVAVEVRDDAACRELMAAFIAAHPELWNEDIGVETPDAKKEDAVAA</sequence>
<evidence type="ECO:0000256" key="4">
    <source>
        <dbReference type="ARBA" id="ARBA00006576"/>
    </source>
</evidence>
<evidence type="ECO:0000256" key="7">
    <source>
        <dbReference type="ARBA" id="ARBA00022723"/>
    </source>
</evidence>
<dbReference type="GO" id="GO:0005737">
    <property type="term" value="C:cytoplasm"/>
    <property type="evidence" value="ECO:0007669"/>
    <property type="project" value="UniProtKB-SubCell"/>
</dbReference>
<dbReference type="EC" id="3.5.4.1" evidence="14"/>
<evidence type="ECO:0000256" key="5">
    <source>
        <dbReference type="ARBA" id="ARBA00011738"/>
    </source>
</evidence>
<evidence type="ECO:0000256" key="1">
    <source>
        <dbReference type="ARBA" id="ARBA00001947"/>
    </source>
</evidence>
<evidence type="ECO:0000256" key="8">
    <source>
        <dbReference type="ARBA" id="ARBA00022801"/>
    </source>
</evidence>
<evidence type="ECO:0000256" key="16">
    <source>
        <dbReference type="ARBA" id="ARBA00084039"/>
    </source>
</evidence>
<comment type="function">
    <text evidence="12">Catalyzes the hydrolytic deamination of cytosine to uracil or 5-methylcytosine to thymine. Is involved in the pyrimidine salvage pathway, which allows the cell to utilize cytosine for pyrimidine nucleotide synthesis.</text>
</comment>
<dbReference type="PANTHER" id="PTHR11079:SF190">
    <property type="entry name" value="CYTOSINE DEAMINASE"/>
    <property type="match status" value="1"/>
</dbReference>
<dbReference type="InterPro" id="IPR002125">
    <property type="entry name" value="CMP_dCMP_dom"/>
</dbReference>
<dbReference type="PROSITE" id="PS51747">
    <property type="entry name" value="CYT_DCMP_DEAMINASES_2"/>
    <property type="match status" value="1"/>
</dbReference>
<evidence type="ECO:0000256" key="3">
    <source>
        <dbReference type="ARBA" id="ARBA00004496"/>
    </source>
</evidence>
<comment type="subcellular location">
    <subcellularLocation>
        <location evidence="3">Cytoplasm</location>
    </subcellularLocation>
    <subcellularLocation>
        <location evidence="2">Nucleus</location>
    </subcellularLocation>
</comment>
<reference evidence="18 19" key="1">
    <citation type="journal article" date="2016" name="Genome Biol. Evol.">
        <title>Divergent and convergent evolution of fungal pathogenicity.</title>
        <authorList>
            <person name="Shang Y."/>
            <person name="Xiao G."/>
            <person name="Zheng P."/>
            <person name="Cen K."/>
            <person name="Zhan S."/>
            <person name="Wang C."/>
        </authorList>
    </citation>
    <scope>NUCLEOTIDE SEQUENCE [LARGE SCALE GENOMIC DNA]</scope>
    <source>
        <strain evidence="18 19">RCEF 264</strain>
    </source>
</reference>
<comment type="cofactor">
    <cofactor evidence="1">
        <name>Zn(2+)</name>
        <dbReference type="ChEBI" id="CHEBI:29105"/>
    </cofactor>
</comment>
<evidence type="ECO:0000256" key="15">
    <source>
        <dbReference type="ARBA" id="ARBA00074321"/>
    </source>
</evidence>
<evidence type="ECO:0000313" key="18">
    <source>
        <dbReference type="EMBL" id="OAA67904.1"/>
    </source>
</evidence>
<dbReference type="GO" id="GO:0004131">
    <property type="term" value="F:cytosine deaminase activity"/>
    <property type="evidence" value="ECO:0007669"/>
    <property type="project" value="UniProtKB-EC"/>
</dbReference>
<keyword evidence="19" id="KW-1185">Reference proteome</keyword>
<dbReference type="PANTHER" id="PTHR11079">
    <property type="entry name" value="CYTOSINE DEAMINASE FAMILY MEMBER"/>
    <property type="match status" value="1"/>
</dbReference>
<dbReference type="FunFam" id="3.40.140.10:FF:000016">
    <property type="entry name" value="Cytosine deaminase"/>
    <property type="match status" value="1"/>
</dbReference>
<comment type="catalytic activity">
    <reaction evidence="11">
        <text>cytosine + H2O + H(+) = uracil + NH4(+)</text>
        <dbReference type="Rhea" id="RHEA:20605"/>
        <dbReference type="ChEBI" id="CHEBI:15377"/>
        <dbReference type="ChEBI" id="CHEBI:15378"/>
        <dbReference type="ChEBI" id="CHEBI:16040"/>
        <dbReference type="ChEBI" id="CHEBI:17568"/>
        <dbReference type="ChEBI" id="CHEBI:28938"/>
        <dbReference type="EC" id="3.5.4.1"/>
    </reaction>
</comment>
<keyword evidence="8" id="KW-0378">Hydrolase</keyword>
<evidence type="ECO:0000256" key="12">
    <source>
        <dbReference type="ARBA" id="ARBA00056232"/>
    </source>
</evidence>
<dbReference type="GO" id="GO:0019858">
    <property type="term" value="P:cytosine metabolic process"/>
    <property type="evidence" value="ECO:0007669"/>
    <property type="project" value="TreeGrafter"/>
</dbReference>
<dbReference type="InterPro" id="IPR016193">
    <property type="entry name" value="Cytidine_deaminase-like"/>
</dbReference>